<name>A0A2T1EH17_9CYAN</name>
<reference evidence="2" key="1">
    <citation type="submission" date="2018-02" db="EMBL/GenBank/DDBJ databases">
        <authorList>
            <person name="Moore K."/>
            <person name="Momper L."/>
        </authorList>
    </citation>
    <scope>NUCLEOTIDE SEQUENCE [LARGE SCALE GENOMIC DNA]</scope>
    <source>
        <strain evidence="2">ULC18</strain>
    </source>
</reference>
<sequence>MLLALKQLLSSIVDYAGLFPPAQLSLPEAMTMYDRAQASPERWLVGRFVLPAACLPTFVTILPTVLEPGHSSQWSLSVILSQNWAAELKQIHQHVVTDQLLISALEVPPLLPSDMQQVCLHLPVGVTAFFEIPWSAALEPYLTLLQQPCVAAKLRTGGVTSDAFPDSAQLAQRLLSLAKAEIPFKATAGLHHSLRGKHRLTYKPDSASTTMHGFLNVSILAAFGYQQSVTLDDAIALLEEQSMRSFQCTETTICWRDYALSLLELERFRQQFFHSFGSCSIQEPIDDLRSLRLL</sequence>
<gene>
    <name evidence="1" type="ORF">C7B82_06190</name>
</gene>
<evidence type="ECO:0000313" key="2">
    <source>
        <dbReference type="Proteomes" id="UP000239576"/>
    </source>
</evidence>
<comment type="caution">
    <text evidence="1">The sequence shown here is derived from an EMBL/GenBank/DDBJ whole genome shotgun (WGS) entry which is preliminary data.</text>
</comment>
<proteinExistence type="predicted"/>
<protein>
    <submittedName>
        <fullName evidence="1">Uncharacterized protein</fullName>
    </submittedName>
</protein>
<dbReference type="Proteomes" id="UP000239576">
    <property type="component" value="Unassembled WGS sequence"/>
</dbReference>
<organism evidence="1 2">
    <name type="scientific">Stenomitos frigidus ULC18</name>
    <dbReference type="NCBI Taxonomy" id="2107698"/>
    <lineage>
        <taxon>Bacteria</taxon>
        <taxon>Bacillati</taxon>
        <taxon>Cyanobacteriota</taxon>
        <taxon>Cyanophyceae</taxon>
        <taxon>Leptolyngbyales</taxon>
        <taxon>Leptolyngbyaceae</taxon>
        <taxon>Stenomitos</taxon>
    </lineage>
</organism>
<keyword evidence="2" id="KW-1185">Reference proteome</keyword>
<dbReference type="EMBL" id="PVWK01000030">
    <property type="protein sequence ID" value="PSB32060.1"/>
    <property type="molecule type" value="Genomic_DNA"/>
</dbReference>
<dbReference type="OrthoDB" id="9778153at2"/>
<dbReference type="RefSeq" id="WP_106255444.1">
    <property type="nucleotide sequence ID" value="NZ_CAWNSW010000076.1"/>
</dbReference>
<reference evidence="1 2" key="2">
    <citation type="submission" date="2018-03" db="EMBL/GenBank/DDBJ databases">
        <title>The ancient ancestry and fast evolution of plastids.</title>
        <authorList>
            <person name="Moore K.R."/>
            <person name="Magnabosco C."/>
            <person name="Momper L."/>
            <person name="Gold D.A."/>
            <person name="Bosak T."/>
            <person name="Fournier G.P."/>
        </authorList>
    </citation>
    <scope>NUCLEOTIDE SEQUENCE [LARGE SCALE GENOMIC DNA]</scope>
    <source>
        <strain evidence="1 2">ULC18</strain>
    </source>
</reference>
<evidence type="ECO:0000313" key="1">
    <source>
        <dbReference type="EMBL" id="PSB32060.1"/>
    </source>
</evidence>
<accession>A0A2T1EH17</accession>
<dbReference type="AlphaFoldDB" id="A0A2T1EH17"/>